<accession>A0A1W1HBC8</accession>
<dbReference type="Proteomes" id="UP000191931">
    <property type="component" value="Unassembled WGS sequence"/>
</dbReference>
<keyword evidence="2" id="KW-1185">Reference proteome</keyword>
<proteinExistence type="predicted"/>
<evidence type="ECO:0000313" key="2">
    <source>
        <dbReference type="Proteomes" id="UP000191931"/>
    </source>
</evidence>
<reference evidence="1 2" key="1">
    <citation type="submission" date="2017-03" db="EMBL/GenBank/DDBJ databases">
        <authorList>
            <person name="Afonso C.L."/>
            <person name="Miller P.J."/>
            <person name="Scott M.A."/>
            <person name="Spackman E."/>
            <person name="Goraichik I."/>
            <person name="Dimitrov K.M."/>
            <person name="Suarez D.L."/>
            <person name="Swayne D.E."/>
        </authorList>
    </citation>
    <scope>NUCLEOTIDE SEQUENCE [LARGE SCALE GENOMIC DNA]</scope>
    <source>
        <strain evidence="1">PRJEB14757</strain>
    </source>
</reference>
<name>A0A1W1HBC8_9BACT</name>
<organism evidence="1 2">
    <name type="scientific">Desulfamplus magnetovallimortis</name>
    <dbReference type="NCBI Taxonomy" id="1246637"/>
    <lineage>
        <taxon>Bacteria</taxon>
        <taxon>Pseudomonadati</taxon>
        <taxon>Thermodesulfobacteriota</taxon>
        <taxon>Desulfobacteria</taxon>
        <taxon>Desulfobacterales</taxon>
        <taxon>Desulfobacteraceae</taxon>
        <taxon>Desulfamplus</taxon>
    </lineage>
</organism>
<dbReference type="EMBL" id="FWEV01000110">
    <property type="protein sequence ID" value="SLM29780.1"/>
    <property type="molecule type" value="Genomic_DNA"/>
</dbReference>
<sequence>MSVLLISLIPKKNIFFINGTMFRLCAFHIHTLVVEGGNSGLG</sequence>
<protein>
    <submittedName>
        <fullName evidence="1">Uncharacterized protein</fullName>
    </submittedName>
</protein>
<gene>
    <name evidence="1" type="ORF">MTBBW1_1980002</name>
</gene>
<evidence type="ECO:0000313" key="1">
    <source>
        <dbReference type="EMBL" id="SLM29780.1"/>
    </source>
</evidence>
<dbReference type="AlphaFoldDB" id="A0A1W1HBC8"/>